<feature type="transmembrane region" description="Helical" evidence="1">
    <location>
        <begin position="441"/>
        <end position="466"/>
    </location>
</feature>
<feature type="chain" id="PRO_5023111583" description="Dockerin domain-containing protein" evidence="2">
    <location>
        <begin position="27"/>
        <end position="470"/>
    </location>
</feature>
<keyword evidence="1" id="KW-0472">Membrane</keyword>
<sequence precursor="true">MPVRPFNCLSLLGLIVVSLISPCLQAQVVSVDLQRSGGVPVLDANGDWVWQVLLDTSPTSMSFAVEMGVTFSDATVISGSVTTTGIGNGGVESINPGLPVFGWEPLTGGFGGNFPEGLHVAPSEGTHGQAFYSFGTGILPGVQGFPLATFTTTGPTLSAPTSGIQVLGAYDSAGNISGAMPGTHGLLFASNGLFPFATSGTITAGAGDIDLDGFVGDLDASVLSLNFGTAASAGWASGDLDGNGQVDFEDVYAFSPNYQAVLSSATTEGTPGDGQVSVRYDPLTGEIALFPDTNDIGLVRLSSASGVFTGSAAVLPSGSFQTDTDTLIGVVTNTGGGSILSGGGISLGPIAAPGLDLSFLLQDLELNWSGGFGTPNQAADLIVASIGPGDFNGDGAVDNFDLNLLLLNWGLAATPTPAGWDGALPLGTVDNDELNQLLLNWGVGVNIAAIPEPAGLVLAVIALALAGRRR</sequence>
<dbReference type="AlphaFoldDB" id="A0A5C5WB09"/>
<reference evidence="3 4" key="1">
    <citation type="submission" date="2019-02" db="EMBL/GenBank/DDBJ databases">
        <title>Deep-cultivation of Planctomycetes and their phenomic and genomic characterization uncovers novel biology.</title>
        <authorList>
            <person name="Wiegand S."/>
            <person name="Jogler M."/>
            <person name="Boedeker C."/>
            <person name="Pinto D."/>
            <person name="Vollmers J."/>
            <person name="Rivas-Marin E."/>
            <person name="Kohn T."/>
            <person name="Peeters S.H."/>
            <person name="Heuer A."/>
            <person name="Rast P."/>
            <person name="Oberbeckmann S."/>
            <person name="Bunk B."/>
            <person name="Jeske O."/>
            <person name="Meyerdierks A."/>
            <person name="Storesund J.E."/>
            <person name="Kallscheuer N."/>
            <person name="Luecker S."/>
            <person name="Lage O.M."/>
            <person name="Pohl T."/>
            <person name="Merkel B.J."/>
            <person name="Hornburger P."/>
            <person name="Mueller R.-W."/>
            <person name="Bruemmer F."/>
            <person name="Labrenz M."/>
            <person name="Spormann A.M."/>
            <person name="Op Den Camp H."/>
            <person name="Overmann J."/>
            <person name="Amann R."/>
            <person name="Jetten M.S.M."/>
            <person name="Mascher T."/>
            <person name="Medema M.H."/>
            <person name="Devos D.P."/>
            <person name="Kaster A.-K."/>
            <person name="Ovreas L."/>
            <person name="Rohde M."/>
            <person name="Galperin M.Y."/>
            <person name="Jogler C."/>
        </authorList>
    </citation>
    <scope>NUCLEOTIDE SEQUENCE [LARGE SCALE GENOMIC DNA]</scope>
    <source>
        <strain evidence="3 4">Pla111</strain>
    </source>
</reference>
<protein>
    <recommendedName>
        <fullName evidence="5">Dockerin domain-containing protein</fullName>
    </recommendedName>
</protein>
<keyword evidence="1" id="KW-0812">Transmembrane</keyword>
<dbReference type="RefSeq" id="WP_146572487.1">
    <property type="nucleotide sequence ID" value="NZ_SJPH01000002.1"/>
</dbReference>
<evidence type="ECO:0000256" key="2">
    <source>
        <dbReference type="SAM" id="SignalP"/>
    </source>
</evidence>
<keyword evidence="2" id="KW-0732">Signal</keyword>
<dbReference type="Proteomes" id="UP000318995">
    <property type="component" value="Unassembled WGS sequence"/>
</dbReference>
<organism evidence="3 4">
    <name type="scientific">Botrimarina hoheduenensis</name>
    <dbReference type="NCBI Taxonomy" id="2528000"/>
    <lineage>
        <taxon>Bacteria</taxon>
        <taxon>Pseudomonadati</taxon>
        <taxon>Planctomycetota</taxon>
        <taxon>Planctomycetia</taxon>
        <taxon>Pirellulales</taxon>
        <taxon>Lacipirellulaceae</taxon>
        <taxon>Botrimarina</taxon>
    </lineage>
</organism>
<evidence type="ECO:0000313" key="4">
    <source>
        <dbReference type="Proteomes" id="UP000318995"/>
    </source>
</evidence>
<evidence type="ECO:0008006" key="5">
    <source>
        <dbReference type="Google" id="ProtNLM"/>
    </source>
</evidence>
<dbReference type="PROSITE" id="PS00018">
    <property type="entry name" value="EF_HAND_1"/>
    <property type="match status" value="2"/>
</dbReference>
<dbReference type="EMBL" id="SJPH01000002">
    <property type="protein sequence ID" value="TWT47697.1"/>
    <property type="molecule type" value="Genomic_DNA"/>
</dbReference>
<gene>
    <name evidence="3" type="ORF">Pla111_13170</name>
</gene>
<name>A0A5C5WB09_9BACT</name>
<evidence type="ECO:0000313" key="3">
    <source>
        <dbReference type="EMBL" id="TWT47697.1"/>
    </source>
</evidence>
<keyword evidence="4" id="KW-1185">Reference proteome</keyword>
<keyword evidence="1" id="KW-1133">Transmembrane helix</keyword>
<dbReference type="InterPro" id="IPR018247">
    <property type="entry name" value="EF_Hand_1_Ca_BS"/>
</dbReference>
<dbReference type="OrthoDB" id="287379at2"/>
<evidence type="ECO:0000256" key="1">
    <source>
        <dbReference type="SAM" id="Phobius"/>
    </source>
</evidence>
<proteinExistence type="predicted"/>
<accession>A0A5C5WB09</accession>
<comment type="caution">
    <text evidence="3">The sequence shown here is derived from an EMBL/GenBank/DDBJ whole genome shotgun (WGS) entry which is preliminary data.</text>
</comment>
<feature type="signal peptide" evidence="2">
    <location>
        <begin position="1"/>
        <end position="26"/>
    </location>
</feature>